<evidence type="ECO:0000313" key="6">
    <source>
        <dbReference type="Proteomes" id="UP001199322"/>
    </source>
</evidence>
<evidence type="ECO:0000256" key="2">
    <source>
        <dbReference type="ARBA" id="ARBA00023125"/>
    </source>
</evidence>
<dbReference type="PROSITE" id="PS01124">
    <property type="entry name" value="HTH_ARAC_FAMILY_2"/>
    <property type="match status" value="1"/>
</dbReference>
<dbReference type="GO" id="GO:0043565">
    <property type="term" value="F:sequence-specific DNA binding"/>
    <property type="evidence" value="ECO:0007669"/>
    <property type="project" value="InterPro"/>
</dbReference>
<organism evidence="5 6">
    <name type="scientific">Ralstonia pickettii</name>
    <name type="common">Burkholderia pickettii</name>
    <dbReference type="NCBI Taxonomy" id="329"/>
    <lineage>
        <taxon>Bacteria</taxon>
        <taxon>Pseudomonadati</taxon>
        <taxon>Pseudomonadota</taxon>
        <taxon>Betaproteobacteria</taxon>
        <taxon>Burkholderiales</taxon>
        <taxon>Burkholderiaceae</taxon>
        <taxon>Ralstonia</taxon>
    </lineage>
</organism>
<dbReference type="GO" id="GO:0003700">
    <property type="term" value="F:DNA-binding transcription factor activity"/>
    <property type="evidence" value="ECO:0007669"/>
    <property type="project" value="InterPro"/>
</dbReference>
<dbReference type="InterPro" id="IPR050204">
    <property type="entry name" value="AraC_XylS_family_regulators"/>
</dbReference>
<keyword evidence="3" id="KW-0804">Transcription</keyword>
<dbReference type="Proteomes" id="UP001199322">
    <property type="component" value="Unassembled WGS sequence"/>
</dbReference>
<gene>
    <name evidence="5" type="ORF">DEE74_17845</name>
</gene>
<evidence type="ECO:0000256" key="1">
    <source>
        <dbReference type="ARBA" id="ARBA00023015"/>
    </source>
</evidence>
<evidence type="ECO:0000256" key="3">
    <source>
        <dbReference type="ARBA" id="ARBA00023163"/>
    </source>
</evidence>
<name>A0A9Q2BYH7_RALPI</name>
<accession>A0A9Q2BYH7</accession>
<dbReference type="Pfam" id="PF12833">
    <property type="entry name" value="HTH_18"/>
    <property type="match status" value="1"/>
</dbReference>
<dbReference type="Pfam" id="PF12852">
    <property type="entry name" value="Cupin_6"/>
    <property type="match status" value="1"/>
</dbReference>
<reference evidence="5" key="1">
    <citation type="submission" date="2018-06" db="EMBL/GenBank/DDBJ databases">
        <authorList>
            <person name="O'Rourke A."/>
        </authorList>
    </citation>
    <scope>NUCLEOTIDE SEQUENCE</scope>
    <source>
        <strain evidence="5">132550021-3</strain>
    </source>
</reference>
<dbReference type="InterPro" id="IPR032783">
    <property type="entry name" value="AraC_lig"/>
</dbReference>
<dbReference type="InterPro" id="IPR009057">
    <property type="entry name" value="Homeodomain-like_sf"/>
</dbReference>
<feature type="domain" description="HTH araC/xylS-type" evidence="4">
    <location>
        <begin position="174"/>
        <end position="271"/>
    </location>
</feature>
<sequence length="272" mass="29548">MERLSELLNRLSLSAGVFYTGNICGVHGFEKDTRRGHMHLIRHGPVKLIGGRDGCFSITEPTLVFMPSPDAHQLIADEREGADVVCAAIMLGAGRHNPIADSLPSLVLIPLSQLAGAHPLLELLYDEAFSNHCGKQASLDRLCELLMIRVLRYCVDNGITNNGTLSGLADPRLAKVLTAIHGDAAHQWELSEMAQVAGMSRARFALHFRKVVGQTPASYLSSWRLTLAQALLRAGRPLKHVAIEVGYGSASALTRAFSRKLGTSPKAWLRTV</sequence>
<keyword evidence="1" id="KW-0805">Transcription regulation</keyword>
<evidence type="ECO:0000313" key="5">
    <source>
        <dbReference type="EMBL" id="MBX3891728.1"/>
    </source>
</evidence>
<dbReference type="SMART" id="SM00342">
    <property type="entry name" value="HTH_ARAC"/>
    <property type="match status" value="1"/>
</dbReference>
<dbReference type="Gene3D" id="1.10.10.60">
    <property type="entry name" value="Homeodomain-like"/>
    <property type="match status" value="2"/>
</dbReference>
<dbReference type="PANTHER" id="PTHR46796">
    <property type="entry name" value="HTH-TYPE TRANSCRIPTIONAL ACTIVATOR RHAS-RELATED"/>
    <property type="match status" value="1"/>
</dbReference>
<evidence type="ECO:0000259" key="4">
    <source>
        <dbReference type="PROSITE" id="PS01124"/>
    </source>
</evidence>
<dbReference type="PANTHER" id="PTHR46796:SF13">
    <property type="entry name" value="HTH-TYPE TRANSCRIPTIONAL ACTIVATOR RHAS"/>
    <property type="match status" value="1"/>
</dbReference>
<dbReference type="RefSeq" id="WP_024973566.1">
    <property type="nucleotide sequence ID" value="NZ_JACBXL010000008.1"/>
</dbReference>
<comment type="caution">
    <text evidence="5">The sequence shown here is derived from an EMBL/GenBank/DDBJ whole genome shotgun (WGS) entry which is preliminary data.</text>
</comment>
<keyword evidence="2" id="KW-0238">DNA-binding</keyword>
<dbReference type="EMBL" id="QGBI01000017">
    <property type="protein sequence ID" value="MBX3891728.1"/>
    <property type="molecule type" value="Genomic_DNA"/>
</dbReference>
<dbReference type="InterPro" id="IPR018060">
    <property type="entry name" value="HTH_AraC"/>
</dbReference>
<dbReference type="SUPFAM" id="SSF46689">
    <property type="entry name" value="Homeodomain-like"/>
    <property type="match status" value="2"/>
</dbReference>
<protein>
    <submittedName>
        <fullName evidence="5">AraC family transcriptional regulator</fullName>
    </submittedName>
</protein>
<proteinExistence type="predicted"/>
<dbReference type="AlphaFoldDB" id="A0A9Q2BYH7"/>